<reference evidence="11" key="1">
    <citation type="submission" date="2020-11" db="EMBL/GenBank/DDBJ databases">
        <authorList>
            <person name="Tran Van P."/>
        </authorList>
    </citation>
    <scope>NUCLEOTIDE SEQUENCE</scope>
</reference>
<dbReference type="GO" id="GO:0005856">
    <property type="term" value="C:cytoskeleton"/>
    <property type="evidence" value="ECO:0007669"/>
    <property type="project" value="UniProtKB-SubCell"/>
</dbReference>
<keyword evidence="7" id="KW-0009">Actin-binding</keyword>
<sequence length="1231" mass="140722">MQYMDKLKDQLQLHQFLQDCEELGEWVQEKHITAQDETYRSAKTVHSKWTRHQAFEAEIASNKDRLFRIQQAADELIKEKPELSELIEPKISELGQQFDDLESTTKDKGERLFDANREVLLHQTCDDIDSWMNELEKQIESEDTGNDLASVNILMQKQQMIETQMAVKARQVSELEKQAEYIQKTAPEKIEPIIYKKTQVEERFQQLKAPLLDRQRQLEKKKEAFQFRRDVEDEKLWIAEKLPQANSTEYGNSLFNVNTLKKKNQSLRTEIDNHETRINLVCGNGQKLIEEGHEDSAEFTERIDDLLDKWGHLKDSVENRHNRLLQSEKAQQYLFDASEAESWMSEQELYMMVEDRGKDEISTQNLMKKHETLELAVEDYANNIRQLGETARQLTSEQHPLSDQIAVKQSQVDKLYAGLKDLAGERRAKLDEALQLFMLNREVDDLEQWIAERELVAASHELGQDYDHVTLLWERFKEFARDTEAIGSERVAAVNGIADQLIGASHSDSATIAEWKDGLNEAWQDLLELIETRTQMLAASRELHKFFHDCKDVLSRILEKQQIMSDELGRDAGSVSTLQRKHQNFLQDLQTLQSQVQQIQDESAKLQASYAGDKAKEITNRETEVMNAWAHLQALCDGRRQKLADTGDLFKFFNMVRTLMLWMDDVVRQMNTSEKPRDVSGVELLMNNHQSLKAEIDAREDNFTACISLGKELLSRNHYASSEIKEKLLSLTNQRNSLLHRWEERWENLQLILEVYQFARDAAVAEAWLIAQDPYLMSQELGVSMDRRSISVTLAIDETEDGREIKFPILHTIDEVENLIKKHEAFEKSAAAQEERFSALERLTTHERQIKGYSGDGYLTLLPLPPLHKGPLEILPPAPPKGYSDVPVLSPAPKRSHRTDEHIIRTILLDSERFYNPNRRKYRREVTSTGTKLIYPPSVKHVGRKGGRKRIRSFLWSSDWGHRSEMPSPGDKSTDTPVFKKVGLKGQASQPIYERPSPEFGVSHKHYKPLNSAENHNYSVNSPEVVPYGDLPTLQLEELVVLNSQISALTRDLSTSDTSQLGLARSHPLLSESMYKDPSLARGQDTTVPAGSSWAESSGESSSSVFSDVMFGSSISGSWSSQDGDQRPLPRLSNVVGSVDTAEYELKELKRRQEEEERRRQEELAAKQTPPPSSPEEQPSDRADGEGSPVAEQVQVNGEKDGETREEHLKVKTSSLVHFGALFAAGGGFEK</sequence>
<evidence type="ECO:0008006" key="12">
    <source>
        <dbReference type="Google" id="ProtNLM"/>
    </source>
</evidence>
<dbReference type="GO" id="GO:0042062">
    <property type="term" value="P:long-term strengthening of neuromuscular junction"/>
    <property type="evidence" value="ECO:0007669"/>
    <property type="project" value="UniProtKB-ARBA"/>
</dbReference>
<dbReference type="GO" id="GO:0007026">
    <property type="term" value="P:negative regulation of microtubule depolymerization"/>
    <property type="evidence" value="ECO:0007669"/>
    <property type="project" value="UniProtKB-ARBA"/>
</dbReference>
<proteinExistence type="inferred from homology"/>
<dbReference type="FunFam" id="1.20.58.60:FF:000019">
    <property type="entry name" value="Spectrin beta chain"/>
    <property type="match status" value="1"/>
</dbReference>
<name>A0A7R9D836_TIMPO</name>
<keyword evidence="8" id="KW-0206">Cytoskeleton</keyword>
<evidence type="ECO:0000256" key="7">
    <source>
        <dbReference type="ARBA" id="ARBA00023203"/>
    </source>
</evidence>
<evidence type="ECO:0000256" key="3">
    <source>
        <dbReference type="ARBA" id="ARBA00022467"/>
    </source>
</evidence>
<dbReference type="GO" id="GO:0003779">
    <property type="term" value="F:actin binding"/>
    <property type="evidence" value="ECO:0007669"/>
    <property type="project" value="UniProtKB-KW"/>
</dbReference>
<feature type="coiled-coil region" evidence="9">
    <location>
        <begin position="370"/>
        <end position="397"/>
    </location>
</feature>
<dbReference type="SUPFAM" id="SSF46966">
    <property type="entry name" value="Spectrin repeat"/>
    <property type="match status" value="5"/>
</dbReference>
<dbReference type="FunFam" id="1.20.58.60:FF:000020">
    <property type="entry name" value="Spectrin alpha chain, non-erythrocytic 1"/>
    <property type="match status" value="1"/>
</dbReference>
<dbReference type="FunFam" id="1.20.58.60:FF:000033">
    <property type="entry name" value="Spectrin beta chain"/>
    <property type="match status" value="1"/>
</dbReference>
<dbReference type="InterPro" id="IPR018159">
    <property type="entry name" value="Spectrin/alpha-actinin"/>
</dbReference>
<evidence type="ECO:0000256" key="2">
    <source>
        <dbReference type="ARBA" id="ARBA00006826"/>
    </source>
</evidence>
<gene>
    <name evidence="11" type="ORF">TPSB3V08_LOCUS7058</name>
</gene>
<evidence type="ECO:0000256" key="8">
    <source>
        <dbReference type="ARBA" id="ARBA00023212"/>
    </source>
</evidence>
<evidence type="ECO:0000256" key="4">
    <source>
        <dbReference type="ARBA" id="ARBA00022490"/>
    </source>
</evidence>
<protein>
    <recommendedName>
        <fullName evidence="12">Spectrin beta chain</fullName>
    </recommendedName>
</protein>
<evidence type="ECO:0000313" key="11">
    <source>
        <dbReference type="EMBL" id="CAD7409856.1"/>
    </source>
</evidence>
<dbReference type="GO" id="GO:0007274">
    <property type="term" value="P:neuromuscular synaptic transmission"/>
    <property type="evidence" value="ECO:0007669"/>
    <property type="project" value="UniProtKB-ARBA"/>
</dbReference>
<dbReference type="SMART" id="SM00150">
    <property type="entry name" value="SPEC"/>
    <property type="match status" value="7"/>
</dbReference>
<dbReference type="GO" id="GO:0016328">
    <property type="term" value="C:lateral plasma membrane"/>
    <property type="evidence" value="ECO:0007669"/>
    <property type="project" value="UniProtKB-ARBA"/>
</dbReference>
<keyword evidence="4" id="KW-0963">Cytoplasm</keyword>
<dbReference type="FunFam" id="1.20.58.60:FF:000018">
    <property type="entry name" value="Spectrin beta chain"/>
    <property type="match status" value="1"/>
</dbReference>
<dbReference type="AlphaFoldDB" id="A0A7R9D836"/>
<accession>A0A7R9D836</accession>
<dbReference type="GO" id="GO:0016199">
    <property type="term" value="P:axon midline choice point recognition"/>
    <property type="evidence" value="ECO:0007669"/>
    <property type="project" value="UniProtKB-ARBA"/>
</dbReference>
<keyword evidence="9" id="KW-0175">Coiled coil</keyword>
<comment type="subcellular location">
    <subcellularLocation>
        <location evidence="1">Cytoplasm</location>
        <location evidence="1">Cytoskeleton</location>
    </subcellularLocation>
</comment>
<dbReference type="GO" id="GO:0048790">
    <property type="term" value="P:maintenance of presynaptic active zone structure"/>
    <property type="evidence" value="ECO:0007669"/>
    <property type="project" value="UniProtKB-ARBA"/>
</dbReference>
<comment type="similarity">
    <text evidence="2">Belongs to the spectrin family.</text>
</comment>
<feature type="region of interest" description="Disordered" evidence="10">
    <location>
        <begin position="1117"/>
        <end position="1136"/>
    </location>
</feature>
<dbReference type="GO" id="GO:0031594">
    <property type="term" value="C:neuromuscular junction"/>
    <property type="evidence" value="ECO:0007669"/>
    <property type="project" value="UniProtKB-ARBA"/>
</dbReference>
<keyword evidence="3" id="KW-0117">Actin capping</keyword>
<evidence type="ECO:0000256" key="5">
    <source>
        <dbReference type="ARBA" id="ARBA00022553"/>
    </source>
</evidence>
<dbReference type="GO" id="GO:0008017">
    <property type="term" value="F:microtubule binding"/>
    <property type="evidence" value="ECO:0007669"/>
    <property type="project" value="UniProtKB-ARBA"/>
</dbReference>
<feature type="compositionally biased region" description="Low complexity" evidence="10">
    <location>
        <begin position="1092"/>
        <end position="1105"/>
    </location>
</feature>
<evidence type="ECO:0000256" key="9">
    <source>
        <dbReference type="SAM" id="Coils"/>
    </source>
</evidence>
<dbReference type="Gene3D" id="1.20.58.60">
    <property type="match status" value="6"/>
</dbReference>
<feature type="region of interest" description="Disordered" evidence="10">
    <location>
        <begin position="1146"/>
        <end position="1212"/>
    </location>
</feature>
<organism evidence="11">
    <name type="scientific">Timema poppense</name>
    <name type="common">Walking stick</name>
    <dbReference type="NCBI Taxonomy" id="170557"/>
    <lineage>
        <taxon>Eukaryota</taxon>
        <taxon>Metazoa</taxon>
        <taxon>Ecdysozoa</taxon>
        <taxon>Arthropoda</taxon>
        <taxon>Hexapoda</taxon>
        <taxon>Insecta</taxon>
        <taxon>Pterygota</taxon>
        <taxon>Neoptera</taxon>
        <taxon>Polyneoptera</taxon>
        <taxon>Phasmatodea</taxon>
        <taxon>Timematodea</taxon>
        <taxon>Timematoidea</taxon>
        <taxon>Timematidae</taxon>
        <taxon>Timema</taxon>
    </lineage>
</organism>
<feature type="coiled-coil region" evidence="9">
    <location>
        <begin position="575"/>
        <end position="609"/>
    </location>
</feature>
<dbReference type="EMBL" id="OD004384">
    <property type="protein sequence ID" value="CAD7409856.1"/>
    <property type="molecule type" value="Genomic_DNA"/>
</dbReference>
<dbReference type="GO" id="GO:0045169">
    <property type="term" value="C:fusome"/>
    <property type="evidence" value="ECO:0007669"/>
    <property type="project" value="UniProtKB-ARBA"/>
</dbReference>
<feature type="compositionally biased region" description="Basic and acidic residues" evidence="10">
    <location>
        <begin position="1198"/>
        <end position="1210"/>
    </location>
</feature>
<dbReference type="InterPro" id="IPR002017">
    <property type="entry name" value="Spectrin_repeat"/>
</dbReference>
<dbReference type="GO" id="GO:0051693">
    <property type="term" value="P:actin filament capping"/>
    <property type="evidence" value="ECO:0007669"/>
    <property type="project" value="UniProtKB-KW"/>
</dbReference>
<dbReference type="GO" id="GO:0045170">
    <property type="term" value="C:spectrosome"/>
    <property type="evidence" value="ECO:0007669"/>
    <property type="project" value="UniProtKB-ARBA"/>
</dbReference>
<evidence type="ECO:0000256" key="1">
    <source>
        <dbReference type="ARBA" id="ARBA00004245"/>
    </source>
</evidence>
<dbReference type="Pfam" id="PF00435">
    <property type="entry name" value="Spectrin"/>
    <property type="match status" value="7"/>
</dbReference>
<dbReference type="CDD" id="cd00176">
    <property type="entry name" value="SPEC"/>
    <property type="match status" value="4"/>
</dbReference>
<keyword evidence="5" id="KW-0597">Phosphoprotein</keyword>
<dbReference type="PANTHER" id="PTHR11915">
    <property type="entry name" value="SPECTRIN/FILAMIN RELATED CYTOSKELETAL PROTEIN"/>
    <property type="match status" value="1"/>
</dbReference>
<keyword evidence="6" id="KW-0677">Repeat</keyword>
<evidence type="ECO:0000256" key="6">
    <source>
        <dbReference type="ARBA" id="ARBA00022737"/>
    </source>
</evidence>
<evidence type="ECO:0000256" key="10">
    <source>
        <dbReference type="SAM" id="MobiDB-lite"/>
    </source>
</evidence>
<feature type="region of interest" description="Disordered" evidence="10">
    <location>
        <begin position="1079"/>
        <end position="1105"/>
    </location>
</feature>
<feature type="compositionally biased region" description="Basic and acidic residues" evidence="10">
    <location>
        <begin position="1146"/>
        <end position="1165"/>
    </location>
</feature>